<accession>A0ABV1KT19</accession>
<keyword evidence="5 7" id="KW-1133">Transmembrane helix</keyword>
<keyword evidence="3" id="KW-1003">Cell membrane</keyword>
<reference evidence="9 10" key="1">
    <citation type="journal article" date="2023" name="Genome Announc.">
        <title>Pan-Genome Analyses of the Genus Cohnella and Proposal of the Novel Species Cohnella silvisoli sp. nov., Isolated from Forest Soil.</title>
        <authorList>
            <person name="Wang C."/>
            <person name="Mao L."/>
            <person name="Bao G."/>
            <person name="Zhu H."/>
        </authorList>
    </citation>
    <scope>NUCLEOTIDE SEQUENCE [LARGE SCALE GENOMIC DNA]</scope>
    <source>
        <strain evidence="9 10">NL03-T5-1</strain>
    </source>
</reference>
<evidence type="ECO:0000256" key="3">
    <source>
        <dbReference type="ARBA" id="ARBA00022475"/>
    </source>
</evidence>
<keyword evidence="10" id="KW-1185">Reference proteome</keyword>
<sequence length="275" mass="31149">MRSALAGKLAVQLITYILAFLFLIPFVLFFLNTFKDKDHLFEIFYMPNLLNWDNYIRMFQNSNFFASIGLTITICFFTLLFIVVLSSMAGYMIGRSRRKPIRMIYYLFAGGIIIPTQMSMIPVYKIGVATHLINTMPFLIILYVAGGSVFASLFYAGFIKSIPEALEESAFIDGCGRFETFVKIIFPLMAPASATIVTTTIYWYWNDFSGPLIYLNSSEVSTLMMTIYKFMGTNNTVDWGPVYALCMVSALPMILFFLFTQNFLLKGLVVGSVKG</sequence>
<dbReference type="InterPro" id="IPR000515">
    <property type="entry name" value="MetI-like"/>
</dbReference>
<evidence type="ECO:0000256" key="5">
    <source>
        <dbReference type="ARBA" id="ARBA00022989"/>
    </source>
</evidence>
<feature type="transmembrane region" description="Helical" evidence="7">
    <location>
        <begin position="136"/>
        <end position="159"/>
    </location>
</feature>
<evidence type="ECO:0000259" key="8">
    <source>
        <dbReference type="PROSITE" id="PS50928"/>
    </source>
</evidence>
<evidence type="ECO:0000256" key="1">
    <source>
        <dbReference type="ARBA" id="ARBA00004651"/>
    </source>
</evidence>
<keyword evidence="4 7" id="KW-0812">Transmembrane</keyword>
<evidence type="ECO:0000256" key="6">
    <source>
        <dbReference type="ARBA" id="ARBA00023136"/>
    </source>
</evidence>
<evidence type="ECO:0000256" key="4">
    <source>
        <dbReference type="ARBA" id="ARBA00022692"/>
    </source>
</evidence>
<dbReference type="EMBL" id="JASKHM010000006">
    <property type="protein sequence ID" value="MEQ4483254.1"/>
    <property type="molecule type" value="Genomic_DNA"/>
</dbReference>
<comment type="subcellular location">
    <subcellularLocation>
        <location evidence="1 7">Cell membrane</location>
        <topology evidence="1 7">Multi-pass membrane protein</topology>
    </subcellularLocation>
</comment>
<dbReference type="RefSeq" id="WP_232184393.1">
    <property type="nucleotide sequence ID" value="NZ_JAIOAP010000002.1"/>
</dbReference>
<evidence type="ECO:0000256" key="7">
    <source>
        <dbReference type="RuleBase" id="RU363032"/>
    </source>
</evidence>
<keyword evidence="2 7" id="KW-0813">Transport</keyword>
<feature type="transmembrane region" description="Helical" evidence="7">
    <location>
        <begin position="9"/>
        <end position="31"/>
    </location>
</feature>
<keyword evidence="6 7" id="KW-0472">Membrane</keyword>
<feature type="transmembrane region" description="Helical" evidence="7">
    <location>
        <begin position="242"/>
        <end position="265"/>
    </location>
</feature>
<feature type="domain" description="ABC transmembrane type-1" evidence="8">
    <location>
        <begin position="68"/>
        <end position="260"/>
    </location>
</feature>
<dbReference type="PANTHER" id="PTHR43744">
    <property type="entry name" value="ABC TRANSPORTER PERMEASE PROTEIN MG189-RELATED-RELATED"/>
    <property type="match status" value="1"/>
</dbReference>
<protein>
    <submittedName>
        <fullName evidence="9">Carbohydrate ABC transporter permease</fullName>
    </submittedName>
</protein>
<dbReference type="PANTHER" id="PTHR43744:SF6">
    <property type="entry name" value="ABC TRANSPORTER PERMEASE PROTEIN YESQ-RELATED"/>
    <property type="match status" value="1"/>
</dbReference>
<feature type="transmembrane region" description="Helical" evidence="7">
    <location>
        <begin position="103"/>
        <end position="124"/>
    </location>
</feature>
<gene>
    <name evidence="9" type="ORF">QJS35_12720</name>
</gene>
<dbReference type="Proteomes" id="UP001493487">
    <property type="component" value="Unassembled WGS sequence"/>
</dbReference>
<comment type="caution">
    <text evidence="9">The sequence shown here is derived from an EMBL/GenBank/DDBJ whole genome shotgun (WGS) entry which is preliminary data.</text>
</comment>
<dbReference type="InterPro" id="IPR035906">
    <property type="entry name" value="MetI-like_sf"/>
</dbReference>
<dbReference type="CDD" id="cd06261">
    <property type="entry name" value="TM_PBP2"/>
    <property type="match status" value="1"/>
</dbReference>
<dbReference type="SUPFAM" id="SSF161098">
    <property type="entry name" value="MetI-like"/>
    <property type="match status" value="1"/>
</dbReference>
<dbReference type="Gene3D" id="1.10.3720.10">
    <property type="entry name" value="MetI-like"/>
    <property type="match status" value="1"/>
</dbReference>
<dbReference type="Pfam" id="PF00528">
    <property type="entry name" value="BPD_transp_1"/>
    <property type="match status" value="1"/>
</dbReference>
<evidence type="ECO:0000313" key="10">
    <source>
        <dbReference type="Proteomes" id="UP001493487"/>
    </source>
</evidence>
<proteinExistence type="inferred from homology"/>
<feature type="transmembrane region" description="Helical" evidence="7">
    <location>
        <begin position="180"/>
        <end position="205"/>
    </location>
</feature>
<name>A0ABV1KT19_9BACL</name>
<comment type="similarity">
    <text evidence="7">Belongs to the binding-protein-dependent transport system permease family.</text>
</comment>
<dbReference type="PROSITE" id="PS50928">
    <property type="entry name" value="ABC_TM1"/>
    <property type="match status" value="1"/>
</dbReference>
<organism evidence="9 10">
    <name type="scientific">Cohnella silvisoli</name>
    <dbReference type="NCBI Taxonomy" id="2873699"/>
    <lineage>
        <taxon>Bacteria</taxon>
        <taxon>Bacillati</taxon>
        <taxon>Bacillota</taxon>
        <taxon>Bacilli</taxon>
        <taxon>Bacillales</taxon>
        <taxon>Paenibacillaceae</taxon>
        <taxon>Cohnella</taxon>
    </lineage>
</organism>
<evidence type="ECO:0000256" key="2">
    <source>
        <dbReference type="ARBA" id="ARBA00022448"/>
    </source>
</evidence>
<evidence type="ECO:0000313" key="9">
    <source>
        <dbReference type="EMBL" id="MEQ4483254.1"/>
    </source>
</evidence>
<feature type="transmembrane region" description="Helical" evidence="7">
    <location>
        <begin position="64"/>
        <end position="91"/>
    </location>
</feature>